<evidence type="ECO:0000256" key="3">
    <source>
        <dbReference type="SAM" id="MobiDB-lite"/>
    </source>
</evidence>
<dbReference type="PANTHER" id="PTHR10039:SF15">
    <property type="entry name" value="NACHT DOMAIN-CONTAINING PROTEIN"/>
    <property type="match status" value="1"/>
</dbReference>
<name>A0A2J6SJP5_9HELO</name>
<dbReference type="RefSeq" id="XP_024727906.1">
    <property type="nucleotide sequence ID" value="XM_024887476.1"/>
</dbReference>
<dbReference type="InterPro" id="IPR056884">
    <property type="entry name" value="NPHP3-like_N"/>
</dbReference>
<evidence type="ECO:0008006" key="8">
    <source>
        <dbReference type="Google" id="ProtNLM"/>
    </source>
</evidence>
<dbReference type="InterPro" id="IPR056125">
    <property type="entry name" value="DUF7708"/>
</dbReference>
<dbReference type="OrthoDB" id="3550462at2759"/>
<protein>
    <recommendedName>
        <fullName evidence="8">NACHT domain-containing protein</fullName>
    </recommendedName>
</protein>
<feature type="region of interest" description="Disordered" evidence="3">
    <location>
        <begin position="1126"/>
        <end position="1149"/>
    </location>
</feature>
<evidence type="ECO:0000259" key="4">
    <source>
        <dbReference type="Pfam" id="PF24809"/>
    </source>
</evidence>
<dbReference type="GeneID" id="36595552"/>
<sequence>MSTTEPTAEKISDIGSTDSVFWKSCRKFEASLGDGDKAFFEKFQSPREMLKQINHDVSNHKIQRSAILKCARRIEVVSTKLSPFFAIVDIFVQTNPEYAGIFWGAIRLVFLWGSNFTSFLEKTCEMFEFMVRTLPAYEDIVAAQTKLLQNRLSDRMLDALSMVYCDILEFCAQVCRILSPHRTFSRKAKMIWKLSWTPFHIQFGGLLENFRKHAQIFELEMKSIDYRLQVENHQKLDHLTAESNKKLDKLKAEGKKLDRLTLENNRKLDGLYEQLKNMRLSSQHATNDEAICHGGNLSDGKPGYGKTILSAALIDQLQMLPDQPCKTFIHFHYYDTLRAWSGNTEAAGALRAWLVQFIHAYQDKVDEEALGAMTMLMRKGGSGQQRASGEEVVALLKWFLCRHPRTIMIIDGVEEADNPHEFFRLLSILMSDPIIAAPSDAIDRTDNPAVHELHTKNSPELKCAAGILVFARPSVSVPDQMACDEVTFDRTLNQYDIEWYLESNLDDIVGRGYLGEMTQSEVEKTSKLIVNRADGMFLFAKLLIEYLKTEGLFVTQRKEVLRKVVLFEGLEELYGAILSTLQRLLPPEARGNLQNALEWTAESLVPLHFDQLQNAIRVSQGCPISVDDIIPNFQKQLGRFSGALLEPTASGTVTFIHSTLVDYLYEDRSKHRDGNNHKHEFYLNRRETRMRLGLSCTSFFSRIVPHGPLASQSDITPSCELIKRQLPILSYMVKYWTAHIEQSIATFIDHADERSENLLNDLITELHSFVLKKRAVMTRIEACWLFHTVPSMDAILATFREDRFRKSWTKDLQNLTVDLSELSNDVQKLNQQWDHVLSAQPNEIWEPSIPTLSKSRFWLETDKAKSHQLVSVTNDEPIVISLKSEVSTNGLEVGQVNLIPPHDSSVRPDQCKSCSGEGRSYANQTPRIHGWKASFEVWSLSTKRVLFSARFDLNQYDVSSDIHICKNGHYSPWTAINVPLAIAGDLRRVQISNTLLTILELDESLESENARGCSFIIDYIDPWQDLRRELSSRNPISFVRGTMFSPQSNFLLLVDAHHGLAILKFDKDQCTVLSRIKGFGIEDKTGYVLARYACFHPFLPILAVVRFRDVSLWDFSQSDNPMESSISSLLNGSSSEGAEDATPKRSQKPNAVVFGKDSQGVASASMLREFHEEGTLLLTTLQQDGTIRTETLSRLPKDFRLTEAVVAMPSEGESQDMFRIVINVKPRLRYSIAPDEKRLPVVIERTRSSVPTFERKLKRRLGADPSEVLHILEDGRVRSEDEGD</sequence>
<feature type="compositionally biased region" description="Low complexity" evidence="3">
    <location>
        <begin position="1126"/>
        <end position="1136"/>
    </location>
</feature>
<keyword evidence="2" id="KW-0175">Coiled coil</keyword>
<feature type="domain" description="DUF7708" evidence="4">
    <location>
        <begin position="76"/>
        <end position="215"/>
    </location>
</feature>
<gene>
    <name evidence="6" type="ORF">K444DRAFT_668971</name>
</gene>
<accession>A0A2J6SJP5</accession>
<evidence type="ECO:0000259" key="5">
    <source>
        <dbReference type="Pfam" id="PF24883"/>
    </source>
</evidence>
<dbReference type="EMBL" id="KZ613912">
    <property type="protein sequence ID" value="PMD51002.1"/>
    <property type="molecule type" value="Genomic_DNA"/>
</dbReference>
<dbReference type="InParanoid" id="A0A2J6SJP5"/>
<dbReference type="InterPro" id="IPR027417">
    <property type="entry name" value="P-loop_NTPase"/>
</dbReference>
<evidence type="ECO:0000313" key="6">
    <source>
        <dbReference type="EMBL" id="PMD51002.1"/>
    </source>
</evidence>
<evidence type="ECO:0000256" key="2">
    <source>
        <dbReference type="SAM" id="Coils"/>
    </source>
</evidence>
<dbReference type="Pfam" id="PF24809">
    <property type="entry name" value="DUF7708"/>
    <property type="match status" value="1"/>
</dbReference>
<proteinExistence type="predicted"/>
<evidence type="ECO:0000256" key="1">
    <source>
        <dbReference type="ARBA" id="ARBA00022737"/>
    </source>
</evidence>
<keyword evidence="1" id="KW-0677">Repeat</keyword>
<dbReference type="Pfam" id="PF24883">
    <property type="entry name" value="NPHP3_N"/>
    <property type="match status" value="1"/>
</dbReference>
<dbReference type="Proteomes" id="UP000235371">
    <property type="component" value="Unassembled WGS sequence"/>
</dbReference>
<feature type="domain" description="Nephrocystin 3-like N-terminal" evidence="5">
    <location>
        <begin position="299"/>
        <end position="431"/>
    </location>
</feature>
<keyword evidence="7" id="KW-1185">Reference proteome</keyword>
<organism evidence="6 7">
    <name type="scientific">Hyaloscypha bicolor E</name>
    <dbReference type="NCBI Taxonomy" id="1095630"/>
    <lineage>
        <taxon>Eukaryota</taxon>
        <taxon>Fungi</taxon>
        <taxon>Dikarya</taxon>
        <taxon>Ascomycota</taxon>
        <taxon>Pezizomycotina</taxon>
        <taxon>Leotiomycetes</taxon>
        <taxon>Helotiales</taxon>
        <taxon>Hyaloscyphaceae</taxon>
        <taxon>Hyaloscypha</taxon>
        <taxon>Hyaloscypha bicolor</taxon>
    </lineage>
</organism>
<dbReference type="SUPFAM" id="SSF52540">
    <property type="entry name" value="P-loop containing nucleoside triphosphate hydrolases"/>
    <property type="match status" value="1"/>
</dbReference>
<evidence type="ECO:0000313" key="7">
    <source>
        <dbReference type="Proteomes" id="UP000235371"/>
    </source>
</evidence>
<dbReference type="PANTHER" id="PTHR10039">
    <property type="entry name" value="AMELOGENIN"/>
    <property type="match status" value="1"/>
</dbReference>
<reference evidence="6 7" key="1">
    <citation type="submission" date="2016-04" db="EMBL/GenBank/DDBJ databases">
        <title>A degradative enzymes factory behind the ericoid mycorrhizal symbiosis.</title>
        <authorList>
            <consortium name="DOE Joint Genome Institute"/>
            <person name="Martino E."/>
            <person name="Morin E."/>
            <person name="Grelet G."/>
            <person name="Kuo A."/>
            <person name="Kohler A."/>
            <person name="Daghino S."/>
            <person name="Barry K."/>
            <person name="Choi C."/>
            <person name="Cichocki N."/>
            <person name="Clum A."/>
            <person name="Copeland A."/>
            <person name="Hainaut M."/>
            <person name="Haridas S."/>
            <person name="Labutti K."/>
            <person name="Lindquist E."/>
            <person name="Lipzen A."/>
            <person name="Khouja H.-R."/>
            <person name="Murat C."/>
            <person name="Ohm R."/>
            <person name="Olson A."/>
            <person name="Spatafora J."/>
            <person name="Veneault-Fourrey C."/>
            <person name="Henrissat B."/>
            <person name="Grigoriev I."/>
            <person name="Martin F."/>
            <person name="Perotto S."/>
        </authorList>
    </citation>
    <scope>NUCLEOTIDE SEQUENCE [LARGE SCALE GENOMIC DNA]</scope>
    <source>
        <strain evidence="6 7">E</strain>
    </source>
</reference>
<feature type="coiled-coil region" evidence="2">
    <location>
        <begin position="805"/>
        <end position="832"/>
    </location>
</feature>